<proteinExistence type="predicted"/>
<dbReference type="OrthoDB" id="8265874at2"/>
<dbReference type="EMBL" id="LNYY01000019">
    <property type="protein sequence ID" value="KTD67978.1"/>
    <property type="molecule type" value="Genomic_DNA"/>
</dbReference>
<sequence length="293" mass="31741">MTKRFYAGLSTLVLSSSVFAGSMGPTAPVVDKGFFVGIGGNYNSASLDNQKIWGKGVNDAYLGPILTSTGSAEGFSNPFYQTVNIFSPHAQAGYFQHFAGSPNFWGAKFSYDFLDAHFADYNMTIAQAGSNYNEITGVTTDFTGNYAVESAQTSVNHELLFLAFLGHSFEHIHAYLGGGAVLLGMQSNIYHLIGYADYNGMQGTDISGAPVNLSQSMWEWGGAGQLGLTYFIDPSWFLDVNYTYARTGRNTVKYVSPFTNQIGPDHLIGTSYINPSQEVAVQSVSLSINKRFG</sequence>
<dbReference type="RefSeq" id="WP_058510108.1">
    <property type="nucleotide sequence ID" value="NZ_DAIOMV010000020.1"/>
</dbReference>
<evidence type="ECO:0008006" key="4">
    <source>
        <dbReference type="Google" id="ProtNLM"/>
    </source>
</evidence>
<feature type="chain" id="PRO_5006918650" description="Outer membrane protein beta-barrel domain-containing protein" evidence="1">
    <location>
        <begin position="21"/>
        <end position="293"/>
    </location>
</feature>
<organism evidence="2 3">
    <name type="scientific">Legionella steelei</name>
    <dbReference type="NCBI Taxonomy" id="947033"/>
    <lineage>
        <taxon>Bacteria</taxon>
        <taxon>Pseudomonadati</taxon>
        <taxon>Pseudomonadota</taxon>
        <taxon>Gammaproteobacteria</taxon>
        <taxon>Legionellales</taxon>
        <taxon>Legionellaceae</taxon>
        <taxon>Legionella</taxon>
    </lineage>
</organism>
<dbReference type="Gene3D" id="2.40.160.20">
    <property type="match status" value="1"/>
</dbReference>
<reference evidence="2 3" key="1">
    <citation type="submission" date="2015-11" db="EMBL/GenBank/DDBJ databases">
        <title>Genomic analysis of 38 Legionella species identifies large and diverse effector repertoires.</title>
        <authorList>
            <person name="Burstein D."/>
            <person name="Amaro F."/>
            <person name="Zusman T."/>
            <person name="Lifshitz Z."/>
            <person name="Cohen O."/>
            <person name="Gilbert J.A."/>
            <person name="Pupko T."/>
            <person name="Shuman H.A."/>
            <person name="Segal G."/>
        </authorList>
    </citation>
    <scope>NUCLEOTIDE SEQUENCE [LARGE SCALE GENOMIC DNA]</scope>
    <source>
        <strain evidence="2 3">IMVS3376</strain>
    </source>
</reference>
<gene>
    <name evidence="2" type="ORF">Lste_1136</name>
</gene>
<evidence type="ECO:0000313" key="2">
    <source>
        <dbReference type="EMBL" id="KTD67978.1"/>
    </source>
</evidence>
<dbReference type="AlphaFoldDB" id="A0A0W0ZG99"/>
<feature type="signal peptide" evidence="1">
    <location>
        <begin position="1"/>
        <end position="20"/>
    </location>
</feature>
<dbReference type="Proteomes" id="UP000054926">
    <property type="component" value="Unassembled WGS sequence"/>
</dbReference>
<protein>
    <recommendedName>
        <fullName evidence="4">Outer membrane protein beta-barrel domain-containing protein</fullName>
    </recommendedName>
</protein>
<accession>A0A0W0ZG99</accession>
<name>A0A0W0ZG99_9GAMM</name>
<evidence type="ECO:0000256" key="1">
    <source>
        <dbReference type="SAM" id="SignalP"/>
    </source>
</evidence>
<keyword evidence="3" id="KW-1185">Reference proteome</keyword>
<keyword evidence="1" id="KW-0732">Signal</keyword>
<evidence type="ECO:0000313" key="3">
    <source>
        <dbReference type="Proteomes" id="UP000054926"/>
    </source>
</evidence>
<dbReference type="PATRIC" id="fig|947033.5.peg.1210"/>
<comment type="caution">
    <text evidence="2">The sequence shown here is derived from an EMBL/GenBank/DDBJ whole genome shotgun (WGS) entry which is preliminary data.</text>
</comment>